<dbReference type="NCBIfam" id="TIGR03067">
    <property type="entry name" value="Planc_TIGR03067"/>
    <property type="match status" value="1"/>
</dbReference>
<proteinExistence type="predicted"/>
<evidence type="ECO:0000256" key="2">
    <source>
        <dbReference type="SAM" id="SignalP"/>
    </source>
</evidence>
<dbReference type="InterPro" id="IPR017504">
    <property type="entry name" value="CHP03067_Planctomycetes"/>
</dbReference>
<evidence type="ECO:0000313" key="4">
    <source>
        <dbReference type="Proteomes" id="UP000676565"/>
    </source>
</evidence>
<dbReference type="RefSeq" id="WP_210657566.1">
    <property type="nucleotide sequence ID" value="NZ_JAGKQQ010000001.1"/>
</dbReference>
<accession>A0ABS5BYM7</accession>
<keyword evidence="4" id="KW-1185">Reference proteome</keyword>
<gene>
    <name evidence="3" type="ORF">J8F10_22260</name>
</gene>
<dbReference type="Proteomes" id="UP000676565">
    <property type="component" value="Unassembled WGS sequence"/>
</dbReference>
<feature type="signal peptide" evidence="2">
    <location>
        <begin position="1"/>
        <end position="23"/>
    </location>
</feature>
<reference evidence="3 4" key="1">
    <citation type="submission" date="2021-04" db="EMBL/GenBank/DDBJ databases">
        <authorList>
            <person name="Ivanova A."/>
        </authorList>
    </citation>
    <scope>NUCLEOTIDE SEQUENCE [LARGE SCALE GENOMIC DNA]</scope>
    <source>
        <strain evidence="3 4">G18</strain>
    </source>
</reference>
<sequence length="181" mass="19193">MKLRTFSGAVVLAVCVVTGPAPADEKDDKIKGIAAKAEAARIEAEKIEGTWTATAGTRDGKPLAKDDLAKLSITLVGPKAKQFIGNTTSLAGYLPEGSVNAANISWGVTPGTSPREIDFARNYGARTSNYPGIYELKADELTLCADFTPSPDGPPMRKRPTKLDAPKGSPYTLLTFKRAQP</sequence>
<organism evidence="3 4">
    <name type="scientific">Gemmata palustris</name>
    <dbReference type="NCBI Taxonomy" id="2822762"/>
    <lineage>
        <taxon>Bacteria</taxon>
        <taxon>Pseudomonadati</taxon>
        <taxon>Planctomycetota</taxon>
        <taxon>Planctomycetia</taxon>
        <taxon>Gemmatales</taxon>
        <taxon>Gemmataceae</taxon>
        <taxon>Gemmata</taxon>
    </lineage>
</organism>
<evidence type="ECO:0000256" key="1">
    <source>
        <dbReference type="SAM" id="MobiDB-lite"/>
    </source>
</evidence>
<name>A0ABS5BYM7_9BACT</name>
<keyword evidence="2" id="KW-0732">Signal</keyword>
<evidence type="ECO:0000313" key="3">
    <source>
        <dbReference type="EMBL" id="MBP3957988.1"/>
    </source>
</evidence>
<comment type="caution">
    <text evidence="3">The sequence shown here is derived from an EMBL/GenBank/DDBJ whole genome shotgun (WGS) entry which is preliminary data.</text>
</comment>
<dbReference type="EMBL" id="JAGKQQ010000001">
    <property type="protein sequence ID" value="MBP3957988.1"/>
    <property type="molecule type" value="Genomic_DNA"/>
</dbReference>
<feature type="chain" id="PRO_5046660291" evidence="2">
    <location>
        <begin position="24"/>
        <end position="181"/>
    </location>
</feature>
<protein>
    <submittedName>
        <fullName evidence="3">TIGR03067 domain-containing protein</fullName>
    </submittedName>
</protein>
<feature type="region of interest" description="Disordered" evidence="1">
    <location>
        <begin position="146"/>
        <end position="181"/>
    </location>
</feature>